<proteinExistence type="predicted"/>
<name>A0A8B9NX35_APTOW</name>
<accession>A0A8B9NX35</accession>
<protein>
    <submittedName>
        <fullName evidence="1">Uncharacterized protein</fullName>
    </submittedName>
</protein>
<dbReference type="AlphaFoldDB" id="A0A8B9NX35"/>
<dbReference type="Ensembl" id="ENSAOWT00000002009.1">
    <property type="protein sequence ID" value="ENSAOWP00000001776.1"/>
    <property type="gene ID" value="ENSAOWG00000001269.1"/>
</dbReference>
<evidence type="ECO:0000313" key="1">
    <source>
        <dbReference type="Ensembl" id="ENSAOWP00000001776.1"/>
    </source>
</evidence>
<reference evidence="1" key="1">
    <citation type="submission" date="2025-08" db="UniProtKB">
        <authorList>
            <consortium name="Ensembl"/>
        </authorList>
    </citation>
    <scope>IDENTIFICATION</scope>
</reference>
<sequence>SDDLQNLRSSLYIYVQTHTHTHKYLYIHTCVCMRACVCACVYMCVEQGKNSNCINFYTCRESLRRTGNQANSVDVLKQGSLDSDKNIKVTCCPAISN</sequence>
<keyword evidence="2" id="KW-1185">Reference proteome</keyword>
<dbReference type="Proteomes" id="UP000694424">
    <property type="component" value="Unplaced"/>
</dbReference>
<organism evidence="1 2">
    <name type="scientific">Apteryx owenii</name>
    <name type="common">Little spotted kiwi</name>
    <dbReference type="NCBI Taxonomy" id="8824"/>
    <lineage>
        <taxon>Eukaryota</taxon>
        <taxon>Metazoa</taxon>
        <taxon>Chordata</taxon>
        <taxon>Craniata</taxon>
        <taxon>Vertebrata</taxon>
        <taxon>Euteleostomi</taxon>
        <taxon>Archelosauria</taxon>
        <taxon>Archosauria</taxon>
        <taxon>Dinosauria</taxon>
        <taxon>Saurischia</taxon>
        <taxon>Theropoda</taxon>
        <taxon>Coelurosauria</taxon>
        <taxon>Aves</taxon>
        <taxon>Palaeognathae</taxon>
        <taxon>Apterygiformes</taxon>
        <taxon>Apterygidae</taxon>
        <taxon>Apteryx</taxon>
    </lineage>
</organism>
<reference evidence="1" key="2">
    <citation type="submission" date="2025-09" db="UniProtKB">
        <authorList>
            <consortium name="Ensembl"/>
        </authorList>
    </citation>
    <scope>IDENTIFICATION</scope>
</reference>
<evidence type="ECO:0000313" key="2">
    <source>
        <dbReference type="Proteomes" id="UP000694424"/>
    </source>
</evidence>